<dbReference type="GO" id="GO:0016747">
    <property type="term" value="F:acyltransferase activity, transferring groups other than amino-acyl groups"/>
    <property type="evidence" value="ECO:0007669"/>
    <property type="project" value="InterPro"/>
</dbReference>
<dbReference type="OrthoDB" id="4870283at2759"/>
<evidence type="ECO:0000259" key="1">
    <source>
        <dbReference type="PROSITE" id="PS51186"/>
    </source>
</evidence>
<dbReference type="PROSITE" id="PS51186">
    <property type="entry name" value="GNAT"/>
    <property type="match status" value="1"/>
</dbReference>
<dbReference type="EMBL" id="AZHF01000007">
    <property type="protein sequence ID" value="OAA72944.1"/>
    <property type="molecule type" value="Genomic_DNA"/>
</dbReference>
<protein>
    <submittedName>
        <fullName evidence="2">Acyl-CoA N-acyltransferase</fullName>
    </submittedName>
</protein>
<dbReference type="Proteomes" id="UP000076881">
    <property type="component" value="Unassembled WGS sequence"/>
</dbReference>
<keyword evidence="3" id="KW-1185">Reference proteome</keyword>
<accession>A0A162LMR8</accession>
<comment type="caution">
    <text evidence="2">The sequence shown here is derived from an EMBL/GenBank/DDBJ whole genome shotgun (WGS) entry which is preliminary data.</text>
</comment>
<name>A0A162LMR8_CORDF</name>
<evidence type="ECO:0000313" key="2">
    <source>
        <dbReference type="EMBL" id="OAA72944.1"/>
    </source>
</evidence>
<dbReference type="InterPro" id="IPR000182">
    <property type="entry name" value="GNAT_dom"/>
</dbReference>
<dbReference type="InterPro" id="IPR016181">
    <property type="entry name" value="Acyl_CoA_acyltransferase"/>
</dbReference>
<organism evidence="2 3">
    <name type="scientific">Akanthomyces lecanii RCEF 1005</name>
    <dbReference type="NCBI Taxonomy" id="1081108"/>
    <lineage>
        <taxon>Eukaryota</taxon>
        <taxon>Fungi</taxon>
        <taxon>Dikarya</taxon>
        <taxon>Ascomycota</taxon>
        <taxon>Pezizomycotina</taxon>
        <taxon>Sordariomycetes</taxon>
        <taxon>Hypocreomycetidae</taxon>
        <taxon>Hypocreales</taxon>
        <taxon>Cordycipitaceae</taxon>
        <taxon>Akanthomyces</taxon>
        <taxon>Cordyceps confragosa</taxon>
    </lineage>
</organism>
<sequence>MQDPDHVRLLTLEADAIFGLEPPSSSPQPPSHRILRDPALHALLIWSSRGVVTALSRALTTQLAVDPDSVVSQAAASIAALARFRLQASSTLAMAPAYLVHLQDALGLPSHAIAGGPTWIVPDTLRTAPYSIEGLPVGVRIVTSLREEDREWANGLLRPGNWEAEEWAQLLAATETNAPWAMAVLADDGEVVCICHTPARNAQVVEAGVWTRDDWRGRGLAPRTVAAWATTHAPDTTLFYSTAKDNAASQAVARKLGLREFGYIWKLLAVAGR</sequence>
<gene>
    <name evidence="2" type="ORF">LEL_08728</name>
</gene>
<dbReference type="Gene3D" id="3.40.630.30">
    <property type="match status" value="1"/>
</dbReference>
<evidence type="ECO:0000313" key="3">
    <source>
        <dbReference type="Proteomes" id="UP000076881"/>
    </source>
</evidence>
<feature type="domain" description="N-acetyltransferase" evidence="1">
    <location>
        <begin position="137"/>
        <end position="273"/>
    </location>
</feature>
<keyword evidence="2" id="KW-0012">Acyltransferase</keyword>
<dbReference type="AlphaFoldDB" id="A0A162LMR8"/>
<reference evidence="2 3" key="1">
    <citation type="journal article" date="2016" name="Genome Biol. Evol.">
        <title>Divergent and convergent evolution of fungal pathogenicity.</title>
        <authorList>
            <person name="Shang Y."/>
            <person name="Xiao G."/>
            <person name="Zheng P."/>
            <person name="Cen K."/>
            <person name="Zhan S."/>
            <person name="Wang C."/>
        </authorList>
    </citation>
    <scope>NUCLEOTIDE SEQUENCE [LARGE SCALE GENOMIC DNA]</scope>
    <source>
        <strain evidence="2 3">RCEF 1005</strain>
    </source>
</reference>
<dbReference type="SUPFAM" id="SSF55729">
    <property type="entry name" value="Acyl-CoA N-acyltransferases (Nat)"/>
    <property type="match status" value="1"/>
</dbReference>
<proteinExistence type="predicted"/>
<keyword evidence="2" id="KW-0808">Transferase</keyword>
<dbReference type="Pfam" id="PF13302">
    <property type="entry name" value="Acetyltransf_3"/>
    <property type="match status" value="1"/>
</dbReference>